<dbReference type="EMBL" id="JAXAFO010000003">
    <property type="protein sequence ID" value="MDX6848280.1"/>
    <property type="molecule type" value="Genomic_DNA"/>
</dbReference>
<dbReference type="InterPro" id="IPR009155">
    <property type="entry name" value="Cyt_b562"/>
</dbReference>
<dbReference type="Gene3D" id="1.20.120.10">
    <property type="entry name" value="Cytochrome c/b562"/>
    <property type="match status" value="1"/>
</dbReference>
<comment type="similarity">
    <text evidence="1">Belongs to the cytochrome b562 family.</text>
</comment>
<keyword evidence="5" id="KW-1185">Reference proteome</keyword>
<protein>
    <submittedName>
        <fullName evidence="4">Cytochrome b562</fullName>
    </submittedName>
</protein>
<reference evidence="4 5" key="1">
    <citation type="submission" date="2023-11" db="EMBL/GenBank/DDBJ databases">
        <title>Gilvimarinus fulvus sp. nov., isolated from the surface of Kelp.</title>
        <authorList>
            <person name="Sun Y.Y."/>
            <person name="Gong Y."/>
            <person name="Du Z.J."/>
        </authorList>
    </citation>
    <scope>NUCLEOTIDE SEQUENCE [LARGE SCALE GENOMIC DNA]</scope>
    <source>
        <strain evidence="4 5">SDUM040013</strain>
    </source>
</reference>
<evidence type="ECO:0000256" key="3">
    <source>
        <dbReference type="SAM" id="SignalP"/>
    </source>
</evidence>
<evidence type="ECO:0000313" key="5">
    <source>
        <dbReference type="Proteomes" id="UP001273505"/>
    </source>
</evidence>
<name>A0ABU4RTS0_9GAMM</name>
<dbReference type="PROSITE" id="PS51257">
    <property type="entry name" value="PROKAR_LIPOPROTEIN"/>
    <property type="match status" value="1"/>
</dbReference>
<dbReference type="SUPFAM" id="SSF47175">
    <property type="entry name" value="Cytochromes"/>
    <property type="match status" value="1"/>
</dbReference>
<comment type="caution">
    <text evidence="4">The sequence shown here is derived from an EMBL/GenBank/DDBJ whole genome shotgun (WGS) entry which is preliminary data.</text>
</comment>
<dbReference type="InterPro" id="IPR010980">
    <property type="entry name" value="Cyt_c/b562"/>
</dbReference>
<dbReference type="Pfam" id="PF07361">
    <property type="entry name" value="Cytochrom_B562"/>
    <property type="match status" value="1"/>
</dbReference>
<accession>A0ABU4RTS0</accession>
<gene>
    <name evidence="4" type="ORF">SCD92_02840</name>
</gene>
<dbReference type="Proteomes" id="UP001273505">
    <property type="component" value="Unassembled WGS sequence"/>
</dbReference>
<evidence type="ECO:0000256" key="2">
    <source>
        <dbReference type="ARBA" id="ARBA00022729"/>
    </source>
</evidence>
<keyword evidence="2 3" id="KW-0732">Signal</keyword>
<feature type="chain" id="PRO_5045568170" evidence="3">
    <location>
        <begin position="17"/>
        <end position="120"/>
    </location>
</feature>
<evidence type="ECO:0000256" key="1">
    <source>
        <dbReference type="ARBA" id="ARBA00005523"/>
    </source>
</evidence>
<organism evidence="4 5">
    <name type="scientific">Gilvimarinus gilvus</name>
    <dbReference type="NCBI Taxonomy" id="3058038"/>
    <lineage>
        <taxon>Bacteria</taxon>
        <taxon>Pseudomonadati</taxon>
        <taxon>Pseudomonadota</taxon>
        <taxon>Gammaproteobacteria</taxon>
        <taxon>Cellvibrionales</taxon>
        <taxon>Cellvibrionaceae</taxon>
        <taxon>Gilvimarinus</taxon>
    </lineage>
</organism>
<proteinExistence type="inferred from homology"/>
<dbReference type="RefSeq" id="WP_302722978.1">
    <property type="nucleotide sequence ID" value="NZ_JAULRU010000577.1"/>
</dbReference>
<evidence type="ECO:0000313" key="4">
    <source>
        <dbReference type="EMBL" id="MDX6848280.1"/>
    </source>
</evidence>
<sequence length="120" mass="13310">MKKLMIVLLLPLLAVACSKHDPLHESMESMGDSFKAMRESDDLVEVQAQWQSFKEALDIAQAQTMGPEEQADFEHGMQELAELTQALDAALAAKDLAAAKASLKKLGEVRKEYHDKLKVD</sequence>
<feature type="signal peptide" evidence="3">
    <location>
        <begin position="1"/>
        <end position="16"/>
    </location>
</feature>